<feature type="compositionally biased region" description="Basic residues" evidence="1">
    <location>
        <begin position="356"/>
        <end position="365"/>
    </location>
</feature>
<name>A0A7C8UG85_ORBOL</name>
<comment type="caution">
    <text evidence="3">The sequence shown here is derived from an EMBL/GenBank/DDBJ whole genome shotgun (WGS) entry which is preliminary data.</text>
</comment>
<keyword evidence="2" id="KW-0812">Transmembrane</keyword>
<feature type="compositionally biased region" description="Acidic residues" evidence="1">
    <location>
        <begin position="117"/>
        <end position="136"/>
    </location>
</feature>
<protein>
    <submittedName>
        <fullName evidence="3">Uncharacterized protein</fullName>
    </submittedName>
</protein>
<feature type="compositionally biased region" description="Polar residues" evidence="1">
    <location>
        <begin position="247"/>
        <end position="264"/>
    </location>
</feature>
<feature type="compositionally biased region" description="Acidic residues" evidence="1">
    <location>
        <begin position="318"/>
        <end position="337"/>
    </location>
</feature>
<feature type="compositionally biased region" description="Polar residues" evidence="1">
    <location>
        <begin position="173"/>
        <end position="190"/>
    </location>
</feature>
<feature type="region of interest" description="Disordered" evidence="1">
    <location>
        <begin position="247"/>
        <end position="267"/>
    </location>
</feature>
<feature type="compositionally biased region" description="Polar residues" evidence="1">
    <location>
        <begin position="295"/>
        <end position="304"/>
    </location>
</feature>
<feature type="compositionally biased region" description="Low complexity" evidence="1">
    <location>
        <begin position="218"/>
        <end position="228"/>
    </location>
</feature>
<organism evidence="3 4">
    <name type="scientific">Orbilia oligospora</name>
    <name type="common">Nematode-trapping fungus</name>
    <name type="synonym">Arthrobotrys oligospora</name>
    <dbReference type="NCBI Taxonomy" id="2813651"/>
    <lineage>
        <taxon>Eukaryota</taxon>
        <taxon>Fungi</taxon>
        <taxon>Dikarya</taxon>
        <taxon>Ascomycota</taxon>
        <taxon>Pezizomycotina</taxon>
        <taxon>Orbiliomycetes</taxon>
        <taxon>Orbiliales</taxon>
        <taxon>Orbiliaceae</taxon>
        <taxon>Orbilia</taxon>
    </lineage>
</organism>
<evidence type="ECO:0000313" key="4">
    <source>
        <dbReference type="Proteomes" id="UP000472727"/>
    </source>
</evidence>
<evidence type="ECO:0000313" key="3">
    <source>
        <dbReference type="EMBL" id="KAF3213968.1"/>
    </source>
</evidence>
<sequence>MPLELVTAIAIACGVPFVAGKFLVLVCTPIAALTKYFLHNPLPFSFPPTHTITSHRLPSPPINILITIFIIIIIVTTTLVLHPHQAPKPLITLLLSFHIADIMSNLLAQGPSGTHEESDDLEDYVDSEEEEQEEEQGPVVSPAEMFLSKIAAKFAAVDTPAPVAPTVPGTGASGSPSTQAASTGNSQTVAPVTAPLAPGTGVFGSPSTQVMSTEESDSSSLSMASGSEKTVSDFGSSVTSLSFASGAQGDTASAVPQVTGSSEGKTMVVPTPAAENNLSPSHPVTVSFGYTAQESLGNLGSNQAPTTTPPNPLPSTSDDMDIDMWDVDQSGEFDQDGDIQMPDIDPDVEMPDAPPLRRKRSRGRSAPRCDTPIRRRYWGLPCASVRRFGERTADKKNAIRAFSKVLSKDMLQAEAEEWLKNTRQMLLGLECSIDHALHYLCERPFNSDVCQGSEWVARMNFICGYLKNRTLNLYERRTTTPLCRKFYLILEEIVRSINEDPRSSINAPSAEDIQRRTKQLNYLLKKTKLDVEAKFRHFKTVDFTIKYPELDGLRWDNVTFYDYVHYLDTAIGALQNLTRKRVTNLREERPAQQLLKAQWTRMKNAELKYATARSRCKCKKRDMAGANLWEKAEYTTGMVDIGCKLNLHPEGYGHIFSGFDAAQLLCRMKASDGG</sequence>
<evidence type="ECO:0000256" key="2">
    <source>
        <dbReference type="SAM" id="Phobius"/>
    </source>
</evidence>
<accession>A0A7C8UG85</accession>
<keyword evidence="2" id="KW-1133">Transmembrane helix</keyword>
<dbReference type="Proteomes" id="UP000472727">
    <property type="component" value="Unassembled WGS sequence"/>
</dbReference>
<feature type="transmembrane region" description="Helical" evidence="2">
    <location>
        <begin position="6"/>
        <end position="33"/>
    </location>
</feature>
<evidence type="ECO:0000256" key="1">
    <source>
        <dbReference type="SAM" id="MobiDB-lite"/>
    </source>
</evidence>
<reference evidence="3 4" key="1">
    <citation type="submission" date="2019-06" db="EMBL/GenBank/DDBJ databases">
        <authorList>
            <person name="Palmer J.M."/>
        </authorList>
    </citation>
    <scope>NUCLEOTIDE SEQUENCE [LARGE SCALE GENOMIC DNA]</scope>
    <source>
        <strain evidence="3 4">TWF106</strain>
    </source>
</reference>
<dbReference type="AlphaFoldDB" id="A0A7C8UG85"/>
<feature type="region of interest" description="Disordered" evidence="1">
    <location>
        <begin position="295"/>
        <end position="368"/>
    </location>
</feature>
<proteinExistence type="predicted"/>
<gene>
    <name evidence="3" type="ORF">TWF106_009321</name>
</gene>
<dbReference type="EMBL" id="WIWS01000061">
    <property type="protein sequence ID" value="KAF3213968.1"/>
    <property type="molecule type" value="Genomic_DNA"/>
</dbReference>
<feature type="region of interest" description="Disordered" evidence="1">
    <location>
        <begin position="165"/>
        <end position="234"/>
    </location>
</feature>
<feature type="transmembrane region" description="Helical" evidence="2">
    <location>
        <begin position="62"/>
        <end position="81"/>
    </location>
</feature>
<feature type="region of interest" description="Disordered" evidence="1">
    <location>
        <begin position="110"/>
        <end position="141"/>
    </location>
</feature>
<keyword evidence="2" id="KW-0472">Membrane</keyword>